<name>A0AA40ZYZ7_9SPHN</name>
<proteinExistence type="predicted"/>
<comment type="caution">
    <text evidence="2">The sequence shown here is derived from an EMBL/GenBank/DDBJ whole genome shotgun (WGS) entry which is preliminary data.</text>
</comment>
<dbReference type="Proteomes" id="UP000704529">
    <property type="component" value="Unassembled WGS sequence"/>
</dbReference>
<dbReference type="AlphaFoldDB" id="A0AA40ZYZ7"/>
<feature type="non-terminal residue" evidence="2">
    <location>
        <position position="30"/>
    </location>
</feature>
<protein>
    <submittedName>
        <fullName evidence="2">IS5/IS1182 family transposase</fullName>
    </submittedName>
</protein>
<sequence>MSICRKPYPSDVSDEEWSLVAPYLLLQRED</sequence>
<dbReference type="EMBL" id="JAFHKU010000104">
    <property type="protein sequence ID" value="MBN3557105.1"/>
    <property type="molecule type" value="Genomic_DNA"/>
</dbReference>
<evidence type="ECO:0000313" key="1">
    <source>
        <dbReference type="EMBL" id="MBN3557105.1"/>
    </source>
</evidence>
<accession>A0AA40ZYZ7</accession>
<dbReference type="RefSeq" id="WP_420854036.1">
    <property type="nucleotide sequence ID" value="NZ_JAFHKU010000104.1"/>
</dbReference>
<dbReference type="EMBL" id="JAFHKU010000121">
    <property type="protein sequence ID" value="MBN3557679.1"/>
    <property type="molecule type" value="Genomic_DNA"/>
</dbReference>
<organism evidence="2 3">
    <name type="scientific">Sphingomonas yabuuchiae</name>
    <dbReference type="NCBI Taxonomy" id="172044"/>
    <lineage>
        <taxon>Bacteria</taxon>
        <taxon>Pseudomonadati</taxon>
        <taxon>Pseudomonadota</taxon>
        <taxon>Alphaproteobacteria</taxon>
        <taxon>Sphingomonadales</taxon>
        <taxon>Sphingomonadaceae</taxon>
        <taxon>Sphingomonas</taxon>
    </lineage>
</organism>
<reference evidence="2" key="1">
    <citation type="submission" date="2021-01" db="EMBL/GenBank/DDBJ databases">
        <title>Genome Sequencing of Type Strains.</title>
        <authorList>
            <person name="Lemaire J.F."/>
            <person name="Inderbitzin P."/>
            <person name="Collins S.B."/>
            <person name="Wespe N."/>
            <person name="Knight-Connoni V."/>
        </authorList>
    </citation>
    <scope>NUCLEOTIDE SEQUENCE</scope>
    <source>
        <strain evidence="2">DSM 14562</strain>
    </source>
</reference>
<gene>
    <name evidence="1" type="ORF">JYA60_02525</name>
    <name evidence="2" type="ORF">JYA60_05500</name>
</gene>
<evidence type="ECO:0000313" key="3">
    <source>
        <dbReference type="Proteomes" id="UP000704529"/>
    </source>
</evidence>
<evidence type="ECO:0000313" key="2">
    <source>
        <dbReference type="EMBL" id="MBN3557679.1"/>
    </source>
</evidence>